<sequence>MFKKFFPTIPDTLFKSYHFKVQTCQTYTEIQAQLTDEKKQRQTFFMQLQQKQSEITKQLESIVKEQAVRIVHHAFIENENQSLQNTLSALKEEIEKLNVSEYQKQYRLTKYIAIRYSRSSLRMHKIYVEQQ</sequence>
<evidence type="ECO:0000256" key="1">
    <source>
        <dbReference type="SAM" id="Coils"/>
    </source>
</evidence>
<keyword evidence="1" id="KW-0175">Coiled coil</keyword>
<reference evidence="3 4" key="2">
    <citation type="submission" date="2024-07" db="EMBL/GenBank/DDBJ databases">
        <authorList>
            <person name="Akdeniz Z."/>
        </authorList>
    </citation>
    <scope>NUCLEOTIDE SEQUENCE [LARGE SCALE GENOMIC DNA]</scope>
</reference>
<dbReference type="AlphaFoldDB" id="A0AA86PX83"/>
<accession>A0AA86PX83</accession>
<comment type="caution">
    <text evidence="2">The sequence shown here is derived from an EMBL/GenBank/DDBJ whole genome shotgun (WGS) entry which is preliminary data.</text>
</comment>
<evidence type="ECO:0000313" key="4">
    <source>
        <dbReference type="Proteomes" id="UP001642409"/>
    </source>
</evidence>
<dbReference type="Proteomes" id="UP001642409">
    <property type="component" value="Unassembled WGS sequence"/>
</dbReference>
<reference evidence="2" key="1">
    <citation type="submission" date="2023-06" db="EMBL/GenBank/DDBJ databases">
        <authorList>
            <person name="Kurt Z."/>
        </authorList>
    </citation>
    <scope>NUCLEOTIDE SEQUENCE</scope>
</reference>
<feature type="coiled-coil region" evidence="1">
    <location>
        <begin position="73"/>
        <end position="100"/>
    </location>
</feature>
<dbReference type="EMBL" id="CATOUU010000779">
    <property type="protein sequence ID" value="CAI9947716.1"/>
    <property type="molecule type" value="Genomic_DNA"/>
</dbReference>
<protein>
    <submittedName>
        <fullName evidence="3">Hypothetical_protein</fullName>
    </submittedName>
</protein>
<name>A0AA86PX83_9EUKA</name>
<proteinExistence type="predicted"/>
<dbReference type="EMBL" id="CAXDID020000311">
    <property type="protein sequence ID" value="CAL6075015.1"/>
    <property type="molecule type" value="Genomic_DNA"/>
</dbReference>
<organism evidence="2">
    <name type="scientific">Hexamita inflata</name>
    <dbReference type="NCBI Taxonomy" id="28002"/>
    <lineage>
        <taxon>Eukaryota</taxon>
        <taxon>Metamonada</taxon>
        <taxon>Diplomonadida</taxon>
        <taxon>Hexamitidae</taxon>
        <taxon>Hexamitinae</taxon>
        <taxon>Hexamita</taxon>
    </lineage>
</organism>
<gene>
    <name evidence="2" type="ORF">HINF_LOCUS35361</name>
    <name evidence="3" type="ORF">HINF_LOCUS57002</name>
</gene>
<evidence type="ECO:0000313" key="2">
    <source>
        <dbReference type="EMBL" id="CAI9947716.1"/>
    </source>
</evidence>
<keyword evidence="4" id="KW-1185">Reference proteome</keyword>
<evidence type="ECO:0000313" key="3">
    <source>
        <dbReference type="EMBL" id="CAL6075015.1"/>
    </source>
</evidence>